<accession>A0A7W7AJ57</accession>
<protein>
    <recommendedName>
        <fullName evidence="4">Phage capsid protein</fullName>
    </recommendedName>
</protein>
<keyword evidence="3" id="KW-1185">Reference proteome</keyword>
<dbReference type="EMBL" id="JACHNY010000004">
    <property type="protein sequence ID" value="MBB4618021.1"/>
    <property type="molecule type" value="Genomic_DNA"/>
</dbReference>
<dbReference type="Pfam" id="PF05929">
    <property type="entry name" value="Phage_GPO"/>
    <property type="match status" value="1"/>
</dbReference>
<evidence type="ECO:0000313" key="2">
    <source>
        <dbReference type="EMBL" id="MBB4618021.1"/>
    </source>
</evidence>
<sequence>MAKTKWFRCFVEGATASDGRVIEADWIDQIVANFNTATYMPRVNCEHIKGFSPEPPFNAYGDVTEVKASTDDIVIDGKTEKRRALYARVEANDQLVAIRKKGQKAFPSVELSPDFAGTGKVGLVGMAVTDNPASLGTEALNFSALKPMFDGRKQHPSNFFTAAEVDTIELEAAPEAGLGATIAAAIAQGFSSLGFGKKEEPTPPVVETPKAPANDNFDVAAFSNVIGTQIAGAVKPIADGLASLKAEFATIKGTLETTESTSFSRGPATGGGGNAAHETDC</sequence>
<feature type="region of interest" description="Disordered" evidence="1">
    <location>
        <begin position="258"/>
        <end position="281"/>
    </location>
</feature>
<dbReference type="RefSeq" id="WP_184114442.1">
    <property type="nucleotide sequence ID" value="NZ_JACHNY010000004.1"/>
</dbReference>
<organism evidence="2 3">
    <name type="scientific">Sphingomonas abaci</name>
    <dbReference type="NCBI Taxonomy" id="237611"/>
    <lineage>
        <taxon>Bacteria</taxon>
        <taxon>Pseudomonadati</taxon>
        <taxon>Pseudomonadota</taxon>
        <taxon>Alphaproteobacteria</taxon>
        <taxon>Sphingomonadales</taxon>
        <taxon>Sphingomonadaceae</taxon>
        <taxon>Sphingomonas</taxon>
    </lineage>
</organism>
<gene>
    <name evidence="2" type="ORF">GGQ96_002157</name>
</gene>
<evidence type="ECO:0000313" key="3">
    <source>
        <dbReference type="Proteomes" id="UP000574769"/>
    </source>
</evidence>
<dbReference type="AlphaFoldDB" id="A0A7W7AJ57"/>
<evidence type="ECO:0000256" key="1">
    <source>
        <dbReference type="SAM" id="MobiDB-lite"/>
    </source>
</evidence>
<dbReference type="Proteomes" id="UP000574769">
    <property type="component" value="Unassembled WGS sequence"/>
</dbReference>
<reference evidence="2 3" key="1">
    <citation type="submission" date="2020-08" db="EMBL/GenBank/DDBJ databases">
        <title>Genomic Encyclopedia of Type Strains, Phase IV (KMG-IV): sequencing the most valuable type-strain genomes for metagenomic binning, comparative biology and taxonomic classification.</title>
        <authorList>
            <person name="Goeker M."/>
        </authorList>
    </citation>
    <scope>NUCLEOTIDE SEQUENCE [LARGE SCALE GENOMIC DNA]</scope>
    <source>
        <strain evidence="2 3">DSM 15867</strain>
    </source>
</reference>
<evidence type="ECO:0008006" key="4">
    <source>
        <dbReference type="Google" id="ProtNLM"/>
    </source>
</evidence>
<dbReference type="InterPro" id="IPR009228">
    <property type="entry name" value="Capsid_scaffold_GpO"/>
</dbReference>
<name>A0A7W7AJ57_9SPHN</name>
<proteinExistence type="predicted"/>
<comment type="caution">
    <text evidence="2">The sequence shown here is derived from an EMBL/GenBank/DDBJ whole genome shotgun (WGS) entry which is preliminary data.</text>
</comment>